<evidence type="ECO:0000313" key="2">
    <source>
        <dbReference type="EMBL" id="AQM50985.1"/>
    </source>
</evidence>
<reference evidence="2 3" key="1">
    <citation type="journal article" date="2017" name="Arch. Virol.">
        <title>Characterization of a new badnavirus from Wisteria sinensis.</title>
        <authorList>
            <person name="Li Y."/>
            <person name="Deng C."/>
            <person name="Qiao Y."/>
            <person name="Zhao X."/>
            <person name="Zhou Q."/>
        </authorList>
    </citation>
    <scope>NUCLEOTIDE SEQUENCE [LARGE SCALE GENOMIC DNA]</scope>
    <source>
        <strain evidence="2">ZT-1</strain>
    </source>
</reference>
<sequence length="151" mass="17803">MSREEDYKAFLEEWNPDPKDKEANFLDSILPEPHHLNRHYYNLPCFHLESTAHNHSLGKKSSEPTTSSQLDLLLTLVHNQSIHYDRTIRFHQAIFSQLERIETRLTTLEARQPPTSNTNQTQTPKPPRKEYLDLFQRLEDRLKAIEDNIPS</sequence>
<name>A0A1U9IRQ9_9VIRU</name>
<accession>A0A1U9IRQ9</accession>
<dbReference type="GeneID" id="31653073"/>
<dbReference type="EMBL" id="KX168422">
    <property type="protein sequence ID" value="AQM50985.1"/>
    <property type="molecule type" value="Genomic_DNA"/>
</dbReference>
<feature type="compositionally biased region" description="Low complexity" evidence="1">
    <location>
        <begin position="111"/>
        <end position="123"/>
    </location>
</feature>
<evidence type="ECO:0000313" key="3">
    <source>
        <dbReference type="Proteomes" id="UP000202758"/>
    </source>
</evidence>
<dbReference type="RefSeq" id="YP_009352864.1">
    <property type="nucleotide sequence ID" value="NC_034252.1"/>
</dbReference>
<keyword evidence="3" id="KW-1185">Reference proteome</keyword>
<proteinExistence type="predicted"/>
<evidence type="ECO:0000256" key="1">
    <source>
        <dbReference type="SAM" id="MobiDB-lite"/>
    </source>
</evidence>
<feature type="region of interest" description="Disordered" evidence="1">
    <location>
        <begin position="107"/>
        <end position="129"/>
    </location>
</feature>
<dbReference type="OrthoDB" id="33385at10239"/>
<dbReference type="KEGG" id="vg:31653073"/>
<protein>
    <submittedName>
        <fullName evidence="2">ORF1</fullName>
    </submittedName>
</protein>
<organism evidence="2 3">
    <name type="scientific">Wisteria badnavirus 1</name>
    <dbReference type="NCBI Taxonomy" id="1973265"/>
    <lineage>
        <taxon>Viruses</taxon>
        <taxon>Riboviria</taxon>
        <taxon>Pararnavirae</taxon>
        <taxon>Artverviricota</taxon>
        <taxon>Revtraviricetes</taxon>
        <taxon>Ortervirales</taxon>
        <taxon>Caulimoviridae</taxon>
        <taxon>Badnavirus</taxon>
        <taxon>Badnavirus wisteriae</taxon>
    </lineage>
</organism>
<dbReference type="Proteomes" id="UP000202758">
    <property type="component" value="Genome"/>
</dbReference>